<proteinExistence type="inferred from homology"/>
<evidence type="ECO:0000256" key="2">
    <source>
        <dbReference type="ARBA" id="ARBA00004902"/>
    </source>
</evidence>
<feature type="active site" description="Proton acceptor" evidence="7 8">
    <location>
        <position position="23"/>
    </location>
</feature>
<comment type="pathway">
    <text evidence="2 7">Metabolic intermediate biosynthesis; chorismate biosynthesis; chorismate from D-erythrose 4-phosphate and phosphoenolpyruvate: step 3/7.</text>
</comment>
<dbReference type="NCBIfam" id="NF003807">
    <property type="entry name" value="PRK05395.1-4"/>
    <property type="match status" value="1"/>
</dbReference>
<dbReference type="SUPFAM" id="SSF52304">
    <property type="entry name" value="Type II 3-dehydroquinate dehydratase"/>
    <property type="match status" value="1"/>
</dbReference>
<feature type="site" description="Transition state stabilizer" evidence="7 10">
    <location>
        <position position="18"/>
    </location>
</feature>
<dbReference type="GO" id="GO:0009423">
    <property type="term" value="P:chorismate biosynthetic process"/>
    <property type="evidence" value="ECO:0007669"/>
    <property type="project" value="UniProtKB-UniRule"/>
</dbReference>
<dbReference type="InterPro" id="IPR001874">
    <property type="entry name" value="DHquinase_II"/>
</dbReference>
<comment type="catalytic activity">
    <reaction evidence="1 7">
        <text>3-dehydroquinate = 3-dehydroshikimate + H2O</text>
        <dbReference type="Rhea" id="RHEA:21096"/>
        <dbReference type="ChEBI" id="CHEBI:15377"/>
        <dbReference type="ChEBI" id="CHEBI:16630"/>
        <dbReference type="ChEBI" id="CHEBI:32364"/>
        <dbReference type="EC" id="4.2.1.10"/>
    </reaction>
</comment>
<feature type="binding site" evidence="7 9">
    <location>
        <position position="80"/>
    </location>
    <ligand>
        <name>substrate</name>
    </ligand>
</feature>
<evidence type="ECO:0000256" key="8">
    <source>
        <dbReference type="PIRSR" id="PIRSR001399-1"/>
    </source>
</evidence>
<name>A0A3A6PCL3_9BACL</name>
<protein>
    <recommendedName>
        <fullName evidence="5 7">3-dehydroquinate dehydratase</fullName>
        <shortName evidence="7">3-dehydroquinase</shortName>
        <ecNumber evidence="5 7">4.2.1.10</ecNumber>
    </recommendedName>
    <alternativeName>
        <fullName evidence="7">Type II DHQase</fullName>
    </alternativeName>
</protein>
<dbReference type="Proteomes" id="UP000267798">
    <property type="component" value="Unassembled WGS sequence"/>
</dbReference>
<feature type="binding site" evidence="7 9">
    <location>
        <position position="74"/>
    </location>
    <ligand>
        <name>substrate</name>
    </ligand>
</feature>
<evidence type="ECO:0000256" key="7">
    <source>
        <dbReference type="HAMAP-Rule" id="MF_00169"/>
    </source>
</evidence>
<dbReference type="GO" id="GO:0019631">
    <property type="term" value="P:quinate catabolic process"/>
    <property type="evidence" value="ECO:0007669"/>
    <property type="project" value="TreeGrafter"/>
</dbReference>
<comment type="caution">
    <text evidence="11">The sequence shown here is derived from an EMBL/GenBank/DDBJ whole genome shotgun (WGS) entry which is preliminary data.</text>
</comment>
<keyword evidence="6 7" id="KW-0456">Lyase</keyword>
<evidence type="ECO:0000313" key="12">
    <source>
        <dbReference type="Proteomes" id="UP000267798"/>
    </source>
</evidence>
<dbReference type="NCBIfam" id="TIGR01088">
    <property type="entry name" value="aroQ"/>
    <property type="match status" value="1"/>
</dbReference>
<gene>
    <name evidence="7 11" type="primary">aroQ</name>
    <name evidence="11" type="ORF">D3P09_19930</name>
</gene>
<comment type="similarity">
    <text evidence="3 7">Belongs to the type-II 3-dehydroquinase family.</text>
</comment>
<evidence type="ECO:0000256" key="4">
    <source>
        <dbReference type="ARBA" id="ARBA00011193"/>
    </source>
</evidence>
<evidence type="ECO:0000256" key="9">
    <source>
        <dbReference type="PIRSR" id="PIRSR001399-2"/>
    </source>
</evidence>
<dbReference type="PANTHER" id="PTHR21272:SF3">
    <property type="entry name" value="CATABOLIC 3-DEHYDROQUINASE"/>
    <property type="match status" value="1"/>
</dbReference>
<feature type="binding site" evidence="7 9">
    <location>
        <position position="111"/>
    </location>
    <ligand>
        <name>substrate</name>
    </ligand>
</feature>
<dbReference type="OrthoDB" id="9790793at2"/>
<reference evidence="11 12" key="1">
    <citation type="submission" date="2018-09" db="EMBL/GenBank/DDBJ databases">
        <title>Paenibacillus aracenensis nov. sp. isolated from a cave in southern Spain.</title>
        <authorList>
            <person name="Jurado V."/>
            <person name="Gutierrez-Patricio S."/>
            <person name="Gonzalez-Pimentel J.L."/>
            <person name="Miller A.Z."/>
            <person name="Laiz L."/>
            <person name="Saiz-Jimenez C."/>
        </authorList>
    </citation>
    <scope>NUCLEOTIDE SEQUENCE [LARGE SCALE GENOMIC DNA]</scope>
    <source>
        <strain evidence="11 12">JCM 19203</strain>
    </source>
</reference>
<dbReference type="NCBIfam" id="NF003805">
    <property type="entry name" value="PRK05395.1-2"/>
    <property type="match status" value="1"/>
</dbReference>
<comment type="subunit">
    <text evidence="4 7">Homododecamer.</text>
</comment>
<evidence type="ECO:0000256" key="6">
    <source>
        <dbReference type="ARBA" id="ARBA00023239"/>
    </source>
</evidence>
<dbReference type="InterPro" id="IPR036441">
    <property type="entry name" value="DHquinase_II_sf"/>
</dbReference>
<dbReference type="GO" id="GO:0009073">
    <property type="term" value="P:aromatic amino acid family biosynthetic process"/>
    <property type="evidence" value="ECO:0007669"/>
    <property type="project" value="UniProtKB-KW"/>
</dbReference>
<feature type="active site" description="Proton donor" evidence="7 8">
    <location>
        <position position="100"/>
    </location>
</feature>
<organism evidence="11 12">
    <name type="scientific">Paenibacillus pinisoli</name>
    <dbReference type="NCBI Taxonomy" id="1276110"/>
    <lineage>
        <taxon>Bacteria</taxon>
        <taxon>Bacillati</taxon>
        <taxon>Bacillota</taxon>
        <taxon>Bacilli</taxon>
        <taxon>Bacillales</taxon>
        <taxon>Paenibacillaceae</taxon>
        <taxon>Paenibacillus</taxon>
    </lineage>
</organism>
<dbReference type="GO" id="GO:0003855">
    <property type="term" value="F:3-dehydroquinate dehydratase activity"/>
    <property type="evidence" value="ECO:0007669"/>
    <property type="project" value="UniProtKB-UniRule"/>
</dbReference>
<dbReference type="PIRSF" id="PIRSF001399">
    <property type="entry name" value="DHquinase_II"/>
    <property type="match status" value="1"/>
</dbReference>
<dbReference type="NCBIfam" id="NF003806">
    <property type="entry name" value="PRK05395.1-3"/>
    <property type="match status" value="1"/>
</dbReference>
<dbReference type="GO" id="GO:0008652">
    <property type="term" value="P:amino acid biosynthetic process"/>
    <property type="evidence" value="ECO:0007669"/>
    <property type="project" value="UniProtKB-KW"/>
</dbReference>
<keyword evidence="7" id="KW-0057">Aromatic amino acid biosynthesis</keyword>
<evidence type="ECO:0000256" key="5">
    <source>
        <dbReference type="ARBA" id="ARBA00012060"/>
    </source>
</evidence>
<dbReference type="PROSITE" id="PS01029">
    <property type="entry name" value="DEHYDROQUINASE_II"/>
    <property type="match status" value="1"/>
</dbReference>
<keyword evidence="12" id="KW-1185">Reference proteome</keyword>
<dbReference type="RefSeq" id="WP_120113139.1">
    <property type="nucleotide sequence ID" value="NZ_QXQB01000004.1"/>
</dbReference>
<feature type="binding site" evidence="7 9">
    <location>
        <position position="87"/>
    </location>
    <ligand>
        <name>substrate</name>
    </ligand>
</feature>
<evidence type="ECO:0000256" key="1">
    <source>
        <dbReference type="ARBA" id="ARBA00001864"/>
    </source>
</evidence>
<dbReference type="CDD" id="cd00466">
    <property type="entry name" value="DHQase_II"/>
    <property type="match status" value="1"/>
</dbReference>
<accession>A0A3A6PCL3</accession>
<dbReference type="AlphaFoldDB" id="A0A3A6PCL3"/>
<dbReference type="EC" id="4.2.1.10" evidence="5 7"/>
<evidence type="ECO:0000313" key="11">
    <source>
        <dbReference type="EMBL" id="RJX38327.1"/>
    </source>
</evidence>
<dbReference type="Gene3D" id="3.40.50.9100">
    <property type="entry name" value="Dehydroquinase, class II"/>
    <property type="match status" value="1"/>
</dbReference>
<sequence length="150" mass="16333">MLRIAVLNGPNLNMLGIREPGVYGNESLSAIETQVKSRGDELGVQISFFQTNHEGDMIDRIHSAYCNEDGIIINPGAWTHYSYAIRDALSAVSIPIVEVHLSNIHKREAFRHVSVVAPVALGQIAGFGASGYLMALDGLVRKLQSESSKE</sequence>
<evidence type="ECO:0000256" key="10">
    <source>
        <dbReference type="PIRSR" id="PIRSR001399-3"/>
    </source>
</evidence>
<evidence type="ECO:0000256" key="3">
    <source>
        <dbReference type="ARBA" id="ARBA00011037"/>
    </source>
</evidence>
<dbReference type="PANTHER" id="PTHR21272">
    <property type="entry name" value="CATABOLIC 3-DEHYDROQUINASE"/>
    <property type="match status" value="1"/>
</dbReference>
<dbReference type="Pfam" id="PF01220">
    <property type="entry name" value="DHquinase_II"/>
    <property type="match status" value="1"/>
</dbReference>
<dbReference type="InterPro" id="IPR018509">
    <property type="entry name" value="DHquinase_II_CS"/>
</dbReference>
<keyword evidence="7" id="KW-0028">Amino-acid biosynthesis</keyword>
<comment type="function">
    <text evidence="7">Catalyzes a trans-dehydration via an enolate intermediate.</text>
</comment>
<dbReference type="EMBL" id="QXQB01000004">
    <property type="protein sequence ID" value="RJX38327.1"/>
    <property type="molecule type" value="Genomic_DNA"/>
</dbReference>
<feature type="binding site" evidence="7 9">
    <location>
        <begin position="101"/>
        <end position="102"/>
    </location>
    <ligand>
        <name>substrate</name>
    </ligand>
</feature>
<dbReference type="HAMAP" id="MF_00169">
    <property type="entry name" value="AroQ"/>
    <property type="match status" value="1"/>
</dbReference>
<dbReference type="UniPathway" id="UPA00053">
    <property type="reaction ID" value="UER00086"/>
</dbReference>